<protein>
    <submittedName>
        <fullName evidence="2">Uncharacterized protein</fullName>
    </submittedName>
</protein>
<name>A0ABN2L1F6_9MICC</name>
<gene>
    <name evidence="2" type="ORF">GCM10009767_32170</name>
</gene>
<dbReference type="EMBL" id="BAAAOA010000046">
    <property type="protein sequence ID" value="GAA1771810.1"/>
    <property type="molecule type" value="Genomic_DNA"/>
</dbReference>
<sequence>MAGLHGVGEQPRGGAHVLLGLVPRVLCVQRRAEPGAVQPHEVRVRVLLPVRPQVPQRSGHGSSSSSGRRLVVADADDLTHRSGRRALLPGRADPGTGVVPLARDGSVPRVTH</sequence>
<evidence type="ECO:0000313" key="2">
    <source>
        <dbReference type="EMBL" id="GAA1771810.1"/>
    </source>
</evidence>
<organism evidence="2 3">
    <name type="scientific">Kocuria aegyptia</name>
    <dbReference type="NCBI Taxonomy" id="330943"/>
    <lineage>
        <taxon>Bacteria</taxon>
        <taxon>Bacillati</taxon>
        <taxon>Actinomycetota</taxon>
        <taxon>Actinomycetes</taxon>
        <taxon>Micrococcales</taxon>
        <taxon>Micrococcaceae</taxon>
        <taxon>Kocuria</taxon>
    </lineage>
</organism>
<keyword evidence="3" id="KW-1185">Reference proteome</keyword>
<proteinExistence type="predicted"/>
<evidence type="ECO:0000313" key="3">
    <source>
        <dbReference type="Proteomes" id="UP001501204"/>
    </source>
</evidence>
<evidence type="ECO:0000256" key="1">
    <source>
        <dbReference type="SAM" id="MobiDB-lite"/>
    </source>
</evidence>
<comment type="caution">
    <text evidence="2">The sequence shown here is derived from an EMBL/GenBank/DDBJ whole genome shotgun (WGS) entry which is preliminary data.</text>
</comment>
<reference evidence="2 3" key="1">
    <citation type="journal article" date="2019" name="Int. J. Syst. Evol. Microbiol.">
        <title>The Global Catalogue of Microorganisms (GCM) 10K type strain sequencing project: providing services to taxonomists for standard genome sequencing and annotation.</title>
        <authorList>
            <consortium name="The Broad Institute Genomics Platform"/>
            <consortium name="The Broad Institute Genome Sequencing Center for Infectious Disease"/>
            <person name="Wu L."/>
            <person name="Ma J."/>
        </authorList>
    </citation>
    <scope>NUCLEOTIDE SEQUENCE [LARGE SCALE GENOMIC DNA]</scope>
    <source>
        <strain evidence="2 3">JCM 14735</strain>
    </source>
</reference>
<feature type="compositionally biased region" description="Low complexity" evidence="1">
    <location>
        <begin position="52"/>
        <end position="69"/>
    </location>
</feature>
<accession>A0ABN2L1F6</accession>
<dbReference type="Proteomes" id="UP001501204">
    <property type="component" value="Unassembled WGS sequence"/>
</dbReference>
<feature type="region of interest" description="Disordered" evidence="1">
    <location>
        <begin position="52"/>
        <end position="112"/>
    </location>
</feature>